<feature type="non-terminal residue" evidence="1">
    <location>
        <position position="62"/>
    </location>
</feature>
<evidence type="ECO:0000313" key="1">
    <source>
        <dbReference type="EMBL" id="CAG8839170.1"/>
    </source>
</evidence>
<accession>A0A9N9KLV0</accession>
<dbReference type="Proteomes" id="UP000789759">
    <property type="component" value="Unassembled WGS sequence"/>
</dbReference>
<evidence type="ECO:0000313" key="2">
    <source>
        <dbReference type="Proteomes" id="UP000789759"/>
    </source>
</evidence>
<dbReference type="OrthoDB" id="2303622at2759"/>
<gene>
    <name evidence="1" type="ORF">CPELLU_LOCUS21820</name>
</gene>
<sequence>MSSLYFVEYPNHPMFKMRQSCNQLLAKEVPIKDGIFQRGFEALCRKWINRKINNNYLANIYE</sequence>
<comment type="caution">
    <text evidence="1">The sequence shown here is derived from an EMBL/GenBank/DDBJ whole genome shotgun (WGS) entry which is preliminary data.</text>
</comment>
<keyword evidence="2" id="KW-1185">Reference proteome</keyword>
<proteinExistence type="predicted"/>
<name>A0A9N9KLV0_9GLOM</name>
<organism evidence="1 2">
    <name type="scientific">Cetraspora pellucida</name>
    <dbReference type="NCBI Taxonomy" id="1433469"/>
    <lineage>
        <taxon>Eukaryota</taxon>
        <taxon>Fungi</taxon>
        <taxon>Fungi incertae sedis</taxon>
        <taxon>Mucoromycota</taxon>
        <taxon>Glomeromycotina</taxon>
        <taxon>Glomeromycetes</taxon>
        <taxon>Diversisporales</taxon>
        <taxon>Gigasporaceae</taxon>
        <taxon>Cetraspora</taxon>
    </lineage>
</organism>
<protein>
    <submittedName>
        <fullName evidence="1">19888_t:CDS:1</fullName>
    </submittedName>
</protein>
<dbReference type="EMBL" id="CAJVQA010086398">
    <property type="protein sequence ID" value="CAG8839170.1"/>
    <property type="molecule type" value="Genomic_DNA"/>
</dbReference>
<reference evidence="1" key="1">
    <citation type="submission" date="2021-06" db="EMBL/GenBank/DDBJ databases">
        <authorList>
            <person name="Kallberg Y."/>
            <person name="Tangrot J."/>
            <person name="Rosling A."/>
        </authorList>
    </citation>
    <scope>NUCLEOTIDE SEQUENCE</scope>
    <source>
        <strain evidence="1">FL966</strain>
    </source>
</reference>
<dbReference type="AlphaFoldDB" id="A0A9N9KLV0"/>